<evidence type="ECO:0000256" key="5">
    <source>
        <dbReference type="ARBA" id="ARBA00022840"/>
    </source>
</evidence>
<dbReference type="InterPro" id="IPR050660">
    <property type="entry name" value="NEK_Ser/Thr_kinase"/>
</dbReference>
<feature type="compositionally biased region" description="Low complexity" evidence="6">
    <location>
        <begin position="486"/>
        <end position="510"/>
    </location>
</feature>
<keyword evidence="3" id="KW-0547">Nucleotide-binding</keyword>
<gene>
    <name evidence="8" type="ORF">BBN63_12360</name>
</gene>
<dbReference type="OrthoDB" id="9801841at2"/>
<dbReference type="GO" id="GO:0004674">
    <property type="term" value="F:protein serine/threonine kinase activity"/>
    <property type="evidence" value="ECO:0007669"/>
    <property type="project" value="UniProtKB-EC"/>
</dbReference>
<organism evidence="8 9">
    <name type="scientific">Streptomyces niveus</name>
    <name type="common">Streptomyces spheroides</name>
    <dbReference type="NCBI Taxonomy" id="193462"/>
    <lineage>
        <taxon>Bacteria</taxon>
        <taxon>Bacillati</taxon>
        <taxon>Actinomycetota</taxon>
        <taxon>Actinomycetes</taxon>
        <taxon>Kitasatosporales</taxon>
        <taxon>Streptomycetaceae</taxon>
        <taxon>Streptomyces</taxon>
    </lineage>
</organism>
<dbReference type="EMBL" id="CP018047">
    <property type="protein sequence ID" value="AQU66912.1"/>
    <property type="molecule type" value="Genomic_DNA"/>
</dbReference>
<dbReference type="GO" id="GO:0005524">
    <property type="term" value="F:ATP binding"/>
    <property type="evidence" value="ECO:0007669"/>
    <property type="project" value="UniProtKB-KW"/>
</dbReference>
<dbReference type="Gene3D" id="1.10.510.10">
    <property type="entry name" value="Transferase(Phosphotransferase) domain 1"/>
    <property type="match status" value="1"/>
</dbReference>
<dbReference type="SUPFAM" id="SSF56112">
    <property type="entry name" value="Protein kinase-like (PK-like)"/>
    <property type="match status" value="1"/>
</dbReference>
<keyword evidence="9" id="KW-1185">Reference proteome</keyword>
<dbReference type="PANTHER" id="PTHR43671:SF13">
    <property type="entry name" value="SERINE_THREONINE-PROTEIN KINASE NEK2"/>
    <property type="match status" value="1"/>
</dbReference>
<feature type="domain" description="Protein kinase" evidence="7">
    <location>
        <begin position="19"/>
        <end position="320"/>
    </location>
</feature>
<feature type="region of interest" description="Disordered" evidence="6">
    <location>
        <begin position="480"/>
        <end position="510"/>
    </location>
</feature>
<evidence type="ECO:0000256" key="2">
    <source>
        <dbReference type="ARBA" id="ARBA00022679"/>
    </source>
</evidence>
<dbReference type="Pfam" id="PF00069">
    <property type="entry name" value="Pkinase"/>
    <property type="match status" value="1"/>
</dbReference>
<dbReference type="Gene3D" id="3.30.200.20">
    <property type="entry name" value="Phosphorylase Kinase, domain 1"/>
    <property type="match status" value="1"/>
</dbReference>
<protein>
    <recommendedName>
        <fullName evidence="1">non-specific serine/threonine protein kinase</fullName>
        <ecNumber evidence="1">2.7.11.1</ecNumber>
    </recommendedName>
</protein>
<evidence type="ECO:0000313" key="8">
    <source>
        <dbReference type="EMBL" id="AQU66912.1"/>
    </source>
</evidence>
<dbReference type="KEGG" id="snw:BBN63_12360"/>
<evidence type="ECO:0000256" key="4">
    <source>
        <dbReference type="ARBA" id="ARBA00022777"/>
    </source>
</evidence>
<dbReference type="InterPro" id="IPR011009">
    <property type="entry name" value="Kinase-like_dom_sf"/>
</dbReference>
<dbReference type="AlphaFoldDB" id="A0A1U9QRN9"/>
<dbReference type="SMART" id="SM00220">
    <property type="entry name" value="S_TKc"/>
    <property type="match status" value="1"/>
</dbReference>
<dbReference type="PANTHER" id="PTHR43671">
    <property type="entry name" value="SERINE/THREONINE-PROTEIN KINASE NEK"/>
    <property type="match status" value="1"/>
</dbReference>
<sequence>MRRESPAVSVPYGFRVGAWEVREPIGSGAFGTVYAARRTADAIDTTTPGTPGTPPVDHALPSHAALKFLPTGTRTPRQLRHLQDLTRRELETYRRLRRPRLIRMYEALTVSAPESPELDGATVLVLERAEGSLDTLLSHTPRPAAGPVLLAQICEGLHQLHHAGWVHGDIKPGNVLLMADGTARLGDFNLAAELDGTHAYSPVFTTSDYTPPELLWSEINERGLRTRPSTDIWAFGVLAHLVLTGTMPLPGATRTARKETLLRYARGEEELRLSPELTGPWREIVTDCLARTHEERAAHDAASLLRRAVRAAGTSRAPRLSRLPRLRPRPPAHPRAGLAVTTAAAVLGAAAVLAVRDPPVHTSMYGYERCPAGSACFFSERNGRGEMCGWANDDMNWLSGEETCSWSRYRPVKSVFNNDRERERNHALAYFWEPDWKPRPADADERIGCTNVGVQGNLAGFYAPLSHKWIPSCSTHHYAPPPPRTAPTAPTTAVSPTAVPATAPTTAPAP</sequence>
<evidence type="ECO:0000256" key="6">
    <source>
        <dbReference type="SAM" id="MobiDB-lite"/>
    </source>
</evidence>
<dbReference type="InterPro" id="IPR000719">
    <property type="entry name" value="Prot_kinase_dom"/>
</dbReference>
<dbReference type="EC" id="2.7.11.1" evidence="1"/>
<keyword evidence="5" id="KW-0067">ATP-binding</keyword>
<keyword evidence="2" id="KW-0808">Transferase</keyword>
<dbReference type="PROSITE" id="PS50011">
    <property type="entry name" value="PROTEIN_KINASE_DOM"/>
    <property type="match status" value="1"/>
</dbReference>
<evidence type="ECO:0000256" key="1">
    <source>
        <dbReference type="ARBA" id="ARBA00012513"/>
    </source>
</evidence>
<dbReference type="Pfam" id="PF03995">
    <property type="entry name" value="Inhibitor_I36"/>
    <property type="match status" value="1"/>
</dbReference>
<dbReference type="RefSeq" id="WP_078075459.1">
    <property type="nucleotide sequence ID" value="NZ_CP018047.1"/>
</dbReference>
<evidence type="ECO:0000259" key="7">
    <source>
        <dbReference type="PROSITE" id="PS50011"/>
    </source>
</evidence>
<reference evidence="8 9" key="1">
    <citation type="submission" date="2016-11" db="EMBL/GenBank/DDBJ databases">
        <title>Complete genome sequence of Streptomyces niveus SCSIO 3406.</title>
        <authorList>
            <person name="Zhu Q."/>
            <person name="Cheng W."/>
            <person name="Song Y."/>
            <person name="Li Q."/>
            <person name="Ju J."/>
        </authorList>
    </citation>
    <scope>NUCLEOTIDE SEQUENCE [LARGE SCALE GENOMIC DNA]</scope>
    <source>
        <strain evidence="8 9">SCSIO 3406</strain>
    </source>
</reference>
<keyword evidence="4" id="KW-0418">Kinase</keyword>
<evidence type="ECO:0000313" key="9">
    <source>
        <dbReference type="Proteomes" id="UP000189677"/>
    </source>
</evidence>
<evidence type="ECO:0000256" key="3">
    <source>
        <dbReference type="ARBA" id="ARBA00022741"/>
    </source>
</evidence>
<proteinExistence type="predicted"/>
<accession>A0A1U9QRN9</accession>
<name>A0A1U9QRN9_STRNV</name>
<dbReference type="Proteomes" id="UP000189677">
    <property type="component" value="Chromosome"/>
</dbReference>